<dbReference type="PROSITE" id="PS50878">
    <property type="entry name" value="RT_POL"/>
    <property type="match status" value="1"/>
</dbReference>
<dbReference type="InterPro" id="IPR036259">
    <property type="entry name" value="MFS_trans_sf"/>
</dbReference>
<feature type="transmembrane region" description="Helical" evidence="1">
    <location>
        <begin position="155"/>
        <end position="178"/>
    </location>
</feature>
<feature type="transmembrane region" description="Helical" evidence="1">
    <location>
        <begin position="533"/>
        <end position="552"/>
    </location>
</feature>
<keyword evidence="1" id="KW-0812">Transmembrane</keyword>
<feature type="transmembrane region" description="Helical" evidence="1">
    <location>
        <begin position="28"/>
        <end position="49"/>
    </location>
</feature>
<feature type="domain" description="Reverse transcriptase" evidence="2">
    <location>
        <begin position="898"/>
        <end position="1162"/>
    </location>
</feature>
<protein>
    <recommendedName>
        <fullName evidence="2">Reverse transcriptase domain-containing protein</fullName>
    </recommendedName>
</protein>
<evidence type="ECO:0000313" key="3">
    <source>
        <dbReference type="EMBL" id="KAH0811351.1"/>
    </source>
</evidence>
<reference evidence="3" key="1">
    <citation type="journal article" date="2020" name="J Insects Food Feed">
        <title>The yellow mealworm (Tenebrio molitor) genome: a resource for the emerging insects as food and feed industry.</title>
        <authorList>
            <person name="Eriksson T."/>
            <person name="Andere A."/>
            <person name="Kelstrup H."/>
            <person name="Emery V."/>
            <person name="Picard C."/>
        </authorList>
    </citation>
    <scope>NUCLEOTIDE SEQUENCE</scope>
    <source>
        <strain evidence="3">Stoneville</strain>
        <tissue evidence="3">Whole head</tissue>
    </source>
</reference>
<dbReference type="Gene3D" id="1.20.1250.20">
    <property type="entry name" value="MFS general substrate transporter like domains"/>
    <property type="match status" value="1"/>
</dbReference>
<feature type="transmembrane region" description="Helical" evidence="1">
    <location>
        <begin position="474"/>
        <end position="491"/>
    </location>
</feature>
<evidence type="ECO:0000256" key="1">
    <source>
        <dbReference type="SAM" id="Phobius"/>
    </source>
</evidence>
<dbReference type="InterPro" id="IPR000477">
    <property type="entry name" value="RT_dom"/>
</dbReference>
<keyword evidence="1" id="KW-0472">Membrane</keyword>
<dbReference type="SUPFAM" id="SSF103473">
    <property type="entry name" value="MFS general substrate transporter"/>
    <property type="match status" value="1"/>
</dbReference>
<accession>A0A8J6HBN0</accession>
<keyword evidence="1" id="KW-1133">Transmembrane helix</keyword>
<feature type="transmembrane region" description="Helical" evidence="1">
    <location>
        <begin position="96"/>
        <end position="115"/>
    </location>
</feature>
<dbReference type="InterPro" id="IPR043502">
    <property type="entry name" value="DNA/RNA_pol_sf"/>
</dbReference>
<evidence type="ECO:0000259" key="2">
    <source>
        <dbReference type="PROSITE" id="PS50878"/>
    </source>
</evidence>
<gene>
    <name evidence="3" type="ORF">GEV33_011440</name>
</gene>
<dbReference type="SUPFAM" id="SSF56672">
    <property type="entry name" value="DNA/RNA polymerases"/>
    <property type="match status" value="1"/>
</dbReference>
<evidence type="ECO:0000313" key="4">
    <source>
        <dbReference type="Proteomes" id="UP000719412"/>
    </source>
</evidence>
<name>A0A8J6HBN0_TENMO</name>
<reference evidence="3" key="2">
    <citation type="submission" date="2021-08" db="EMBL/GenBank/DDBJ databases">
        <authorList>
            <person name="Eriksson T."/>
        </authorList>
    </citation>
    <scope>NUCLEOTIDE SEQUENCE</scope>
    <source>
        <strain evidence="3">Stoneville</strain>
        <tissue evidence="3">Whole head</tissue>
    </source>
</reference>
<comment type="caution">
    <text evidence="3">The sequence shown here is derived from an EMBL/GenBank/DDBJ whole genome shotgun (WGS) entry which is preliminary data.</text>
</comment>
<proteinExistence type="predicted"/>
<dbReference type="EMBL" id="JABDTM020026863">
    <property type="protein sequence ID" value="KAH0811351.1"/>
    <property type="molecule type" value="Genomic_DNA"/>
</dbReference>
<sequence>MKEKKTHAKAKKPPMFDFTPLKSRGLRVMMVACAFAALGIYAPVFYLVYQGYKEGLEDSALVLLQTFMGFASALGCVGFGLVTVRPSSQCLISRQYLCQAAMVGIGVSLLALSAVQGYHGYVLFVWLYGTCLGGYTYSLKMFALERVRGRHFTKAWSFIQGAKSLPVLLGIPITGYINQTYPKAGYYFSFATTIVGASLMFLVGTRKDHINSNTNSCNLNNCTIANLNECVCNLALNYNNVCTPDLQPYNFCRQSNNHYERLFNFNHMDRTDFHRHSFRHSMQPTHHYLPKSLSYAANIDRSPYQYPVHYHDYVRMTTPRPSRNALRPSKSVPEGLARKRWSSGVASKVSWLNSYGWGQMHGETHQTVPETVEILIDRINAAAATVTVEMLEPLVRPFILTDDINDMCHGCLCTSKPCQRVSQSVSPNPSLRRLLEVCFLPINKLRLEPPCKQSEILSCGQEHFEKMAISRLSIIKFIELAIAVCCIGLHSKSEIFNDFNTNTLSVAAFGGYVIILVGGFAGHLMSTPINRRIDIFFCLVGCATFVAAELYVPDDVLEEANAAGYQMLLKKSKLRYQKELEKFSKIHKVKDGERKTMSESDVNERETFTHWLLDLVFVNQCLSCSVIDSGDPLVGVDDHHPSLEVGVTIGDVFKRFPIDRSSAFNFRKCNFVALYDALNGVDWSFLSACATVECAVSDFYSVLNEVFRCHVPLRGRCSGSYPVWFNKNLITLLKKKNRAWRRYKTTGSVYDFETFKSLRRCFKADVAAVYREYVRRVNNDIKTDPKKFWSFLNSKNNSSSIPASMVFNNATITDPQIIVDSFADHFSKSFTRDAASTLPSASLPYDNLTLTRVSDDDVLKAIKCLKPNMTSGPDEIPSLVIRDCAAVFADPLCFLFNLILNTSCYPMRWKTSAVRPIHKKDDSSEITNYRPIALISNFAKVFEYVLYNSSLHYVSHKLSPNQHGFTKCRSTETNLASISQYLFDALDNHSQVDVVYTDLSKAFDRIDHGLLLIKLESFGFSDNLVELIRSYLSDRFMYVGVNGYASKPFKQESGVPQGSVLGPLFFNIFINDLVDDLDVPHLLFVDDMKIYLTIDSIDDALRLQGCIEEISRRCKLNNLVLNHLKCSIVSFTRKTKPLLFDYKINGSILTRRESIRDLGVIFDSKLSFGEHIRTIAGTAFRALGFVLRAGREFSDVTTLKLLYITYVRSRLEYASLVWSPIYDVHSSLLERVQRRFLKNVVFMLNGAYPPRGCPPGLLLGEVGLQSLLDRRMEHSVIFLFKLFRGLQECPHVLERISLRVSRSGSRVRSVFYIGQRHTDIGLKSPVTRMLRNYQSVEAHIDIFCCSISQIKKFFSISS</sequence>
<dbReference type="Proteomes" id="UP000719412">
    <property type="component" value="Unassembled WGS sequence"/>
</dbReference>
<feature type="transmembrane region" description="Helical" evidence="1">
    <location>
        <begin position="61"/>
        <end position="84"/>
    </location>
</feature>
<feature type="transmembrane region" description="Helical" evidence="1">
    <location>
        <begin position="121"/>
        <end position="143"/>
    </location>
</feature>
<dbReference type="CDD" id="cd01650">
    <property type="entry name" value="RT_nLTR_like"/>
    <property type="match status" value="1"/>
</dbReference>
<dbReference type="PANTHER" id="PTHR33332">
    <property type="entry name" value="REVERSE TRANSCRIPTASE DOMAIN-CONTAINING PROTEIN"/>
    <property type="match status" value="1"/>
</dbReference>
<dbReference type="Pfam" id="PF00078">
    <property type="entry name" value="RVT_1"/>
    <property type="match status" value="1"/>
</dbReference>
<organism evidence="3 4">
    <name type="scientific">Tenebrio molitor</name>
    <name type="common">Yellow mealworm beetle</name>
    <dbReference type="NCBI Taxonomy" id="7067"/>
    <lineage>
        <taxon>Eukaryota</taxon>
        <taxon>Metazoa</taxon>
        <taxon>Ecdysozoa</taxon>
        <taxon>Arthropoda</taxon>
        <taxon>Hexapoda</taxon>
        <taxon>Insecta</taxon>
        <taxon>Pterygota</taxon>
        <taxon>Neoptera</taxon>
        <taxon>Endopterygota</taxon>
        <taxon>Coleoptera</taxon>
        <taxon>Polyphaga</taxon>
        <taxon>Cucujiformia</taxon>
        <taxon>Tenebrionidae</taxon>
        <taxon>Tenebrio</taxon>
    </lineage>
</organism>
<dbReference type="GO" id="GO:0071897">
    <property type="term" value="P:DNA biosynthetic process"/>
    <property type="evidence" value="ECO:0007669"/>
    <property type="project" value="UniProtKB-ARBA"/>
</dbReference>
<feature type="transmembrane region" description="Helical" evidence="1">
    <location>
        <begin position="184"/>
        <end position="203"/>
    </location>
</feature>
<feature type="transmembrane region" description="Helical" evidence="1">
    <location>
        <begin position="503"/>
        <end position="521"/>
    </location>
</feature>
<keyword evidence="4" id="KW-1185">Reference proteome</keyword>